<dbReference type="InterPro" id="IPR019051">
    <property type="entry name" value="Trp_biosyn_TM_oprn/chp"/>
</dbReference>
<keyword evidence="2" id="KW-0472">Membrane</keyword>
<feature type="compositionally biased region" description="Low complexity" evidence="1">
    <location>
        <begin position="197"/>
        <end position="221"/>
    </location>
</feature>
<protein>
    <submittedName>
        <fullName evidence="3">Trp biosynthesis-associated membrane protein</fullName>
    </submittedName>
</protein>
<reference evidence="3 4" key="1">
    <citation type="submission" date="2020-11" db="EMBL/GenBank/DDBJ databases">
        <title>Arthrobacter antarcticus sp. nov., isolated from Antarctic Soil.</title>
        <authorList>
            <person name="Li J."/>
        </authorList>
    </citation>
    <scope>NUCLEOTIDE SEQUENCE [LARGE SCALE GENOMIC DNA]</scope>
    <source>
        <strain evidence="3 4">Z1-20</strain>
    </source>
</reference>
<feature type="transmembrane region" description="Helical" evidence="2">
    <location>
        <begin position="100"/>
        <end position="122"/>
    </location>
</feature>
<feature type="transmembrane region" description="Helical" evidence="2">
    <location>
        <begin position="73"/>
        <end position="93"/>
    </location>
</feature>
<sequence>MREEAVHGAQQKPAGGRTAGRRAGRLGRKSTLIMLAVISSLVVFGTTTQTWVHVKLGEGVVQQADLNVAGSKAATAVTALALVALAGALAASIGRRISRVVAAVIIFLGAVGIIVSSVAVVLNPQAAAAGPVGTATGVTGQNSDVTTTAFPLIAVGAAVILALAAVLIAWLGRTWNQRTKYDAAGARTGGVSAARPGSATESTPGSTTGSTTGVSADSTAAQPIPVVRDDIDSWDELSHGNDPTA</sequence>
<feature type="region of interest" description="Disordered" evidence="1">
    <location>
        <begin position="1"/>
        <end position="23"/>
    </location>
</feature>
<feature type="transmembrane region" description="Helical" evidence="2">
    <location>
        <begin position="31"/>
        <end position="53"/>
    </location>
</feature>
<evidence type="ECO:0000256" key="2">
    <source>
        <dbReference type="SAM" id="Phobius"/>
    </source>
</evidence>
<keyword evidence="4" id="KW-1185">Reference proteome</keyword>
<keyword evidence="2" id="KW-0812">Transmembrane</keyword>
<accession>A0A931CLY5</accession>
<proteinExistence type="predicted"/>
<feature type="compositionally biased region" description="Basic and acidic residues" evidence="1">
    <location>
        <begin position="227"/>
        <end position="239"/>
    </location>
</feature>
<dbReference type="Pfam" id="PF09534">
    <property type="entry name" value="Trp_oprn_chp"/>
    <property type="match status" value="1"/>
</dbReference>
<evidence type="ECO:0000313" key="4">
    <source>
        <dbReference type="Proteomes" id="UP000655366"/>
    </source>
</evidence>
<gene>
    <name evidence="3" type="ORF">IV500_15020</name>
</gene>
<evidence type="ECO:0000313" key="3">
    <source>
        <dbReference type="EMBL" id="MBG0740688.1"/>
    </source>
</evidence>
<dbReference type="AlphaFoldDB" id="A0A931CLY5"/>
<dbReference type="Proteomes" id="UP000655366">
    <property type="component" value="Unassembled WGS sequence"/>
</dbReference>
<feature type="transmembrane region" description="Helical" evidence="2">
    <location>
        <begin position="149"/>
        <end position="171"/>
    </location>
</feature>
<name>A0A931CLY5_9MICC</name>
<organism evidence="3 4">
    <name type="scientific">Arthrobacter terrae</name>
    <dbReference type="NCBI Taxonomy" id="2935737"/>
    <lineage>
        <taxon>Bacteria</taxon>
        <taxon>Bacillati</taxon>
        <taxon>Actinomycetota</taxon>
        <taxon>Actinomycetes</taxon>
        <taxon>Micrococcales</taxon>
        <taxon>Micrococcaceae</taxon>
        <taxon>Arthrobacter</taxon>
    </lineage>
</organism>
<evidence type="ECO:0000256" key="1">
    <source>
        <dbReference type="SAM" id="MobiDB-lite"/>
    </source>
</evidence>
<comment type="caution">
    <text evidence="3">The sequence shown here is derived from an EMBL/GenBank/DDBJ whole genome shotgun (WGS) entry which is preliminary data.</text>
</comment>
<feature type="region of interest" description="Disordered" evidence="1">
    <location>
        <begin position="186"/>
        <end position="245"/>
    </location>
</feature>
<keyword evidence="2" id="KW-1133">Transmembrane helix</keyword>
<dbReference type="EMBL" id="JADNYM010000020">
    <property type="protein sequence ID" value="MBG0740688.1"/>
    <property type="molecule type" value="Genomic_DNA"/>
</dbReference>